<name>A0A0B0PB71_GOSAR</name>
<dbReference type="GO" id="GO:0016874">
    <property type="term" value="F:ligase activity"/>
    <property type="evidence" value="ECO:0007669"/>
    <property type="project" value="UniProtKB-KW"/>
</dbReference>
<protein>
    <submittedName>
        <fullName evidence="1">Methionine--tRNA ligase</fullName>
    </submittedName>
</protein>
<reference evidence="2" key="1">
    <citation type="submission" date="2014-09" db="EMBL/GenBank/DDBJ databases">
        <authorList>
            <person name="Mudge J."/>
            <person name="Ramaraj T."/>
            <person name="Lindquist I.E."/>
            <person name="Bharti A.K."/>
            <person name="Sundararajan A."/>
            <person name="Cameron C.T."/>
            <person name="Woodward J.E."/>
            <person name="May G.D."/>
            <person name="Brubaker C."/>
            <person name="Broadhvest J."/>
            <person name="Wilkins T.A."/>
        </authorList>
    </citation>
    <scope>NUCLEOTIDE SEQUENCE</scope>
    <source>
        <strain evidence="2">cv. AKA8401</strain>
    </source>
</reference>
<keyword evidence="1" id="KW-0436">Ligase</keyword>
<dbReference type="AlphaFoldDB" id="A0A0B0PB71"/>
<evidence type="ECO:0000313" key="2">
    <source>
        <dbReference type="Proteomes" id="UP000032142"/>
    </source>
</evidence>
<gene>
    <name evidence="1" type="ORF">F383_26741</name>
</gene>
<sequence length="76" mass="8383">MGKLVQDLKKGFCHMVEAFTSCKCYKDSQGNENGEEELKIQSSEKVISIQQRGMRLKTAKGPTRPTVPKGPPAQTS</sequence>
<dbReference type="Proteomes" id="UP000032142">
    <property type="component" value="Unassembled WGS sequence"/>
</dbReference>
<organism evidence="1 2">
    <name type="scientific">Gossypium arboreum</name>
    <name type="common">Tree cotton</name>
    <name type="synonym">Gossypium nanking</name>
    <dbReference type="NCBI Taxonomy" id="29729"/>
    <lineage>
        <taxon>Eukaryota</taxon>
        <taxon>Viridiplantae</taxon>
        <taxon>Streptophyta</taxon>
        <taxon>Embryophyta</taxon>
        <taxon>Tracheophyta</taxon>
        <taxon>Spermatophyta</taxon>
        <taxon>Magnoliopsida</taxon>
        <taxon>eudicotyledons</taxon>
        <taxon>Gunneridae</taxon>
        <taxon>Pentapetalae</taxon>
        <taxon>rosids</taxon>
        <taxon>malvids</taxon>
        <taxon>Malvales</taxon>
        <taxon>Malvaceae</taxon>
        <taxon>Malvoideae</taxon>
        <taxon>Gossypium</taxon>
    </lineage>
</organism>
<accession>A0A0B0PB71</accession>
<evidence type="ECO:0000313" key="1">
    <source>
        <dbReference type="EMBL" id="KHG22047.1"/>
    </source>
</evidence>
<keyword evidence="2" id="KW-1185">Reference proteome</keyword>
<proteinExistence type="predicted"/>
<dbReference type="EMBL" id="KN420446">
    <property type="protein sequence ID" value="KHG22047.1"/>
    <property type="molecule type" value="Genomic_DNA"/>
</dbReference>